<gene>
    <name evidence="1" type="ORF">RFI_35924</name>
</gene>
<keyword evidence="2" id="KW-1185">Reference proteome</keyword>
<comment type="caution">
    <text evidence="1">The sequence shown here is derived from an EMBL/GenBank/DDBJ whole genome shotgun (WGS) entry which is preliminary data.</text>
</comment>
<dbReference type="Proteomes" id="UP000023152">
    <property type="component" value="Unassembled WGS sequence"/>
</dbReference>
<accession>X6LJI1</accession>
<dbReference type="AlphaFoldDB" id="X6LJI1"/>
<name>X6LJI1_RETFI</name>
<evidence type="ECO:0000313" key="1">
    <source>
        <dbReference type="EMBL" id="ETO01516.1"/>
    </source>
</evidence>
<organism evidence="1 2">
    <name type="scientific">Reticulomyxa filosa</name>
    <dbReference type="NCBI Taxonomy" id="46433"/>
    <lineage>
        <taxon>Eukaryota</taxon>
        <taxon>Sar</taxon>
        <taxon>Rhizaria</taxon>
        <taxon>Retaria</taxon>
        <taxon>Foraminifera</taxon>
        <taxon>Monothalamids</taxon>
        <taxon>Reticulomyxidae</taxon>
        <taxon>Reticulomyxa</taxon>
    </lineage>
</organism>
<protein>
    <submittedName>
        <fullName evidence="1">Uncharacterized protein</fullName>
    </submittedName>
</protein>
<reference evidence="1 2" key="1">
    <citation type="journal article" date="2013" name="Curr. Biol.">
        <title>The Genome of the Foraminiferan Reticulomyxa filosa.</title>
        <authorList>
            <person name="Glockner G."/>
            <person name="Hulsmann N."/>
            <person name="Schleicher M."/>
            <person name="Noegel A.A."/>
            <person name="Eichinger L."/>
            <person name="Gallinger C."/>
            <person name="Pawlowski J."/>
            <person name="Sierra R."/>
            <person name="Euteneuer U."/>
            <person name="Pillet L."/>
            <person name="Moustafa A."/>
            <person name="Platzer M."/>
            <person name="Groth M."/>
            <person name="Szafranski K."/>
            <person name="Schliwa M."/>
        </authorList>
    </citation>
    <scope>NUCLEOTIDE SEQUENCE [LARGE SCALE GENOMIC DNA]</scope>
</reference>
<proteinExistence type="predicted"/>
<sequence>MSGILYNNIISNKDPSGSGLLFFWKWPPSKLFQFINHRLDVLEYLFISTEMTNIVMQYCKQGFRQSKENVCQSYADLLYRISMKLNERQLDDVV</sequence>
<evidence type="ECO:0000313" key="2">
    <source>
        <dbReference type="Proteomes" id="UP000023152"/>
    </source>
</evidence>
<dbReference type="EMBL" id="ASPP01038084">
    <property type="protein sequence ID" value="ETO01516.1"/>
    <property type="molecule type" value="Genomic_DNA"/>
</dbReference>